<protein>
    <recommendedName>
        <fullName evidence="2">Glycoside hydrolase 123 catalytic domain-containing protein</fullName>
    </recommendedName>
</protein>
<evidence type="ECO:0000259" key="2">
    <source>
        <dbReference type="Pfam" id="PF13320"/>
    </source>
</evidence>
<keyword evidence="1" id="KW-0732">Signal</keyword>
<sequence>MNKIGFLFLLVFINSFVQAQQGLEAEFVDINDFDKKFAPNFTIKGWKGEMLPLIVKVKSNSMENVEFNITSESKNTTIKPYYMAYVLADHSAGYCGSQKTKGEFEISKIPDRAQLIEANKFKPDSTISFVFLDVSIGKTENSGIVPIQVELKQKGNVSNINVNIEVLNKSLPPISSSDYKIDFWQFPMSVADYYKIKPWSTEHFNYLEKMFEQLAGINQKVITATVFWDPYNSKIRHQSQMMIQVSKSKDGNYSYDYSNFERYVEIAMSKGITDQIALHNLYPWNNFYFYYDEASGKIVTKKAMPNSAEHHEFWTPFLKDFERYLVGKGWFDKLMFYVDERNPDITIELAKFIKGINSDYKVGYAGAFHEKLSPYVYDYSVPSNITINSKTLKQRQKKGFQTTLYTACFDKGANMLMTSGTIDTSYLMMLAKAKGYNGMLRWAFNLWGSKIMNNAIYSDVPSGDAHFVYPYNQPSLRYFLIKDGLEEILKIEQLEQKRSQVTGFDKVLDPSLLQSESLRIQNIEKIKRKLNE</sequence>
<evidence type="ECO:0000313" key="4">
    <source>
        <dbReference type="Proteomes" id="UP000619457"/>
    </source>
</evidence>
<keyword evidence="4" id="KW-1185">Reference proteome</keyword>
<feature type="chain" id="PRO_5037195804" description="Glycoside hydrolase 123 catalytic domain-containing protein" evidence="1">
    <location>
        <begin position="20"/>
        <end position="532"/>
    </location>
</feature>
<evidence type="ECO:0000313" key="3">
    <source>
        <dbReference type="EMBL" id="GGZ37904.1"/>
    </source>
</evidence>
<accession>A0A918UVS9</accession>
<dbReference type="AlphaFoldDB" id="A0A918UVS9"/>
<name>A0A918UVS9_9BACT</name>
<evidence type="ECO:0000256" key="1">
    <source>
        <dbReference type="SAM" id="SignalP"/>
    </source>
</evidence>
<dbReference type="InterPro" id="IPR025150">
    <property type="entry name" value="GH123_cat"/>
</dbReference>
<proteinExistence type="predicted"/>
<dbReference type="Proteomes" id="UP000619457">
    <property type="component" value="Unassembled WGS sequence"/>
</dbReference>
<reference evidence="3" key="1">
    <citation type="journal article" date="2014" name="Int. J. Syst. Evol. Microbiol.">
        <title>Complete genome sequence of Corynebacterium casei LMG S-19264T (=DSM 44701T), isolated from a smear-ripened cheese.</title>
        <authorList>
            <consortium name="US DOE Joint Genome Institute (JGI-PGF)"/>
            <person name="Walter F."/>
            <person name="Albersmeier A."/>
            <person name="Kalinowski J."/>
            <person name="Ruckert C."/>
        </authorList>
    </citation>
    <scope>NUCLEOTIDE SEQUENCE</scope>
    <source>
        <strain evidence="3">KCTC 12368</strain>
    </source>
</reference>
<dbReference type="RefSeq" id="WP_018475723.1">
    <property type="nucleotide sequence ID" value="NZ_BMWX01000007.1"/>
</dbReference>
<feature type="signal peptide" evidence="1">
    <location>
        <begin position="1"/>
        <end position="19"/>
    </location>
</feature>
<feature type="domain" description="Glycoside hydrolase 123 catalytic" evidence="2">
    <location>
        <begin position="184"/>
        <end position="492"/>
    </location>
</feature>
<dbReference type="EMBL" id="BMWX01000007">
    <property type="protein sequence ID" value="GGZ37904.1"/>
    <property type="molecule type" value="Genomic_DNA"/>
</dbReference>
<reference evidence="3" key="2">
    <citation type="submission" date="2020-09" db="EMBL/GenBank/DDBJ databases">
        <authorList>
            <person name="Sun Q."/>
            <person name="Kim S."/>
        </authorList>
    </citation>
    <scope>NUCLEOTIDE SEQUENCE</scope>
    <source>
        <strain evidence="3">KCTC 12368</strain>
    </source>
</reference>
<comment type="caution">
    <text evidence="3">The sequence shown here is derived from an EMBL/GenBank/DDBJ whole genome shotgun (WGS) entry which is preliminary data.</text>
</comment>
<dbReference type="Pfam" id="PF13320">
    <property type="entry name" value="GH123_cat"/>
    <property type="match status" value="1"/>
</dbReference>
<organism evidence="3 4">
    <name type="scientific">Echinicola pacifica</name>
    <dbReference type="NCBI Taxonomy" id="346377"/>
    <lineage>
        <taxon>Bacteria</taxon>
        <taxon>Pseudomonadati</taxon>
        <taxon>Bacteroidota</taxon>
        <taxon>Cytophagia</taxon>
        <taxon>Cytophagales</taxon>
        <taxon>Cyclobacteriaceae</taxon>
        <taxon>Echinicola</taxon>
    </lineage>
</organism>
<gene>
    <name evidence="3" type="ORF">GCM10007049_33950</name>
</gene>